<proteinExistence type="predicted"/>
<dbReference type="AlphaFoldDB" id="A0A7Y0HNZ7"/>
<evidence type="ECO:0000313" key="5">
    <source>
        <dbReference type="Proteomes" id="UP000537131"/>
    </source>
</evidence>
<dbReference type="Pfam" id="PF13308">
    <property type="entry name" value="YARHG"/>
    <property type="match status" value="1"/>
</dbReference>
<keyword evidence="2" id="KW-1133">Transmembrane helix</keyword>
<evidence type="ECO:0000313" key="4">
    <source>
        <dbReference type="EMBL" id="NMM63167.1"/>
    </source>
</evidence>
<dbReference type="PANTHER" id="PTHR40038:SF1">
    <property type="entry name" value="MEMBRANE-ASSOCIATED PROTEIN TCAA"/>
    <property type="match status" value="1"/>
</dbReference>
<evidence type="ECO:0000259" key="3">
    <source>
        <dbReference type="SMART" id="SM01324"/>
    </source>
</evidence>
<reference evidence="4 5" key="1">
    <citation type="submission" date="2020-04" db="EMBL/GenBank/DDBJ databases">
        <authorList>
            <person name="Doyle D.A."/>
        </authorList>
    </citation>
    <scope>NUCLEOTIDE SEQUENCE [LARGE SCALE GENOMIC DNA]</scope>
    <source>
        <strain evidence="4 5">P21</strain>
    </source>
</reference>
<dbReference type="InterPro" id="IPR025582">
    <property type="entry name" value="YARHG_dom"/>
</dbReference>
<dbReference type="Pfam" id="PF13240">
    <property type="entry name" value="Zn_Ribbon_1"/>
    <property type="match status" value="1"/>
</dbReference>
<dbReference type="Gene3D" id="1.20.58.1690">
    <property type="match status" value="1"/>
</dbReference>
<evidence type="ECO:0000256" key="1">
    <source>
        <dbReference type="SAM" id="MobiDB-lite"/>
    </source>
</evidence>
<protein>
    <submittedName>
        <fullName evidence="4">YARHG domain-containing protein</fullName>
    </submittedName>
</protein>
<reference evidence="4 5" key="2">
    <citation type="submission" date="2020-06" db="EMBL/GenBank/DDBJ databases">
        <title>Complete Genome Sequence of Clostridium muelleri sp. nov. P21T, an Acid-Alcohol Producing Acetogen Isolated from Old Hay.</title>
        <authorList>
            <person name="Duncan K.E."/>
            <person name="Tanner R.S."/>
        </authorList>
    </citation>
    <scope>NUCLEOTIDE SEQUENCE [LARGE SCALE GENOMIC DNA]</scope>
    <source>
        <strain evidence="4 5">P21</strain>
    </source>
</reference>
<dbReference type="SMART" id="SM01324">
    <property type="entry name" value="YARHG"/>
    <property type="match status" value="1"/>
</dbReference>
<accession>A0A7Y0HNZ7</accession>
<sequence>MCKGGIVTMRYCVKCGAKLLDEAKFCTECGSPQKTTFQNEAIRVRNDYNNENTQAIPTIREMPNRMVQEEDHGYSDEGILKSAVIGVIIGVVVLFIGFTSYYVYTKVHKSPQTPIVNTNTVDSSNNVSTDSSSTSKDIEETDKTKDNTKNSNNAANTNSKSDEYMFKNSGNERLEDSQVSSLSKENLAIARNEIYARHGFVFQTEPFKTYFNNKAWYKPNSSFKGSDEELSSVEKANVDLILKYENK</sequence>
<gene>
    <name evidence="4" type="ORF">HBE96_10750</name>
</gene>
<dbReference type="PANTHER" id="PTHR40038">
    <property type="entry name" value="MEMBRANE-ASSOCIATED PROTEIN TCAA"/>
    <property type="match status" value="1"/>
</dbReference>
<dbReference type="Proteomes" id="UP000537131">
    <property type="component" value="Unassembled WGS sequence"/>
</dbReference>
<feature type="region of interest" description="Disordered" evidence="1">
    <location>
        <begin position="113"/>
        <end position="165"/>
    </location>
</feature>
<comment type="caution">
    <text evidence="4">The sequence shown here is derived from an EMBL/GenBank/DDBJ whole genome shotgun (WGS) entry which is preliminary data.</text>
</comment>
<name>A0A7Y0HNZ7_9CLOT</name>
<keyword evidence="2" id="KW-0812">Transmembrane</keyword>
<feature type="compositionally biased region" description="Low complexity" evidence="1">
    <location>
        <begin position="149"/>
        <end position="159"/>
    </location>
</feature>
<feature type="transmembrane region" description="Helical" evidence="2">
    <location>
        <begin position="83"/>
        <end position="104"/>
    </location>
</feature>
<dbReference type="InterPro" id="IPR038434">
    <property type="entry name" value="YARHG_sf"/>
</dbReference>
<feature type="domain" description="YARHG" evidence="3">
    <location>
        <begin position="162"/>
        <end position="246"/>
    </location>
</feature>
<dbReference type="InterPro" id="IPR026870">
    <property type="entry name" value="Zinc_ribbon_dom"/>
</dbReference>
<evidence type="ECO:0000256" key="2">
    <source>
        <dbReference type="SAM" id="Phobius"/>
    </source>
</evidence>
<dbReference type="EMBL" id="JABBNI010000018">
    <property type="protein sequence ID" value="NMM63167.1"/>
    <property type="molecule type" value="Genomic_DNA"/>
</dbReference>
<feature type="compositionally biased region" description="Low complexity" evidence="1">
    <location>
        <begin position="116"/>
        <end position="135"/>
    </location>
</feature>
<keyword evidence="2" id="KW-0472">Membrane</keyword>
<organism evidence="4 5">
    <name type="scientific">Clostridium muellerianum</name>
    <dbReference type="NCBI Taxonomy" id="2716538"/>
    <lineage>
        <taxon>Bacteria</taxon>
        <taxon>Bacillati</taxon>
        <taxon>Bacillota</taxon>
        <taxon>Clostridia</taxon>
        <taxon>Eubacteriales</taxon>
        <taxon>Clostridiaceae</taxon>
        <taxon>Clostridium</taxon>
    </lineage>
</organism>
<feature type="compositionally biased region" description="Basic and acidic residues" evidence="1">
    <location>
        <begin position="136"/>
        <end position="148"/>
    </location>
</feature>
<keyword evidence="5" id="KW-1185">Reference proteome</keyword>